<keyword evidence="2" id="KW-1185">Reference proteome</keyword>
<gene>
    <name evidence="1" type="ORF">NDU88_001920</name>
</gene>
<sequence>MRYKPGTTGGRRISQSPYYYNTNSSCGTSIPPIFSKRETATPHRTLVMQRLRQQHPWHPQHFFGSCPLVMPRPATTPAAEPAAPEALL</sequence>
<reference evidence="1" key="1">
    <citation type="journal article" date="2022" name="bioRxiv">
        <title>Sequencing and chromosome-scale assembly of the giantPleurodeles waltlgenome.</title>
        <authorList>
            <person name="Brown T."/>
            <person name="Elewa A."/>
            <person name="Iarovenko S."/>
            <person name="Subramanian E."/>
            <person name="Araus A.J."/>
            <person name="Petzold A."/>
            <person name="Susuki M."/>
            <person name="Suzuki K.-i.T."/>
            <person name="Hayashi T."/>
            <person name="Toyoda A."/>
            <person name="Oliveira C."/>
            <person name="Osipova E."/>
            <person name="Leigh N.D."/>
            <person name="Simon A."/>
            <person name="Yun M.H."/>
        </authorList>
    </citation>
    <scope>NUCLEOTIDE SEQUENCE</scope>
    <source>
        <strain evidence="1">20211129_DDA</strain>
        <tissue evidence="1">Liver</tissue>
    </source>
</reference>
<name>A0AAV7RBR9_PLEWA</name>
<dbReference type="Proteomes" id="UP001066276">
    <property type="component" value="Chromosome 5"/>
</dbReference>
<comment type="caution">
    <text evidence="1">The sequence shown here is derived from an EMBL/GenBank/DDBJ whole genome shotgun (WGS) entry which is preliminary data.</text>
</comment>
<protein>
    <submittedName>
        <fullName evidence="1">Uncharacterized protein</fullName>
    </submittedName>
</protein>
<evidence type="ECO:0000313" key="2">
    <source>
        <dbReference type="Proteomes" id="UP001066276"/>
    </source>
</evidence>
<organism evidence="1 2">
    <name type="scientific">Pleurodeles waltl</name>
    <name type="common">Iberian ribbed newt</name>
    <dbReference type="NCBI Taxonomy" id="8319"/>
    <lineage>
        <taxon>Eukaryota</taxon>
        <taxon>Metazoa</taxon>
        <taxon>Chordata</taxon>
        <taxon>Craniata</taxon>
        <taxon>Vertebrata</taxon>
        <taxon>Euteleostomi</taxon>
        <taxon>Amphibia</taxon>
        <taxon>Batrachia</taxon>
        <taxon>Caudata</taxon>
        <taxon>Salamandroidea</taxon>
        <taxon>Salamandridae</taxon>
        <taxon>Pleurodelinae</taxon>
        <taxon>Pleurodeles</taxon>
    </lineage>
</organism>
<dbReference type="EMBL" id="JANPWB010000009">
    <property type="protein sequence ID" value="KAJ1149102.1"/>
    <property type="molecule type" value="Genomic_DNA"/>
</dbReference>
<evidence type="ECO:0000313" key="1">
    <source>
        <dbReference type="EMBL" id="KAJ1149102.1"/>
    </source>
</evidence>
<proteinExistence type="predicted"/>
<dbReference type="AlphaFoldDB" id="A0AAV7RBR9"/>
<accession>A0AAV7RBR9</accession>